<dbReference type="Pfam" id="PF01469">
    <property type="entry name" value="Pentapeptide_2"/>
    <property type="match status" value="1"/>
</dbReference>
<dbReference type="PANTHER" id="PTHR46766">
    <property type="entry name" value="GLUTAMINE-RICH PROTEIN 2"/>
    <property type="match status" value="1"/>
</dbReference>
<protein>
    <submittedName>
        <fullName evidence="1">Pentapeptide repeat-containing protein</fullName>
    </submittedName>
</protein>
<sequence>MSEEALTPGIKRGFILIRDDFQREGESYADLSEYEQEDMFLYPRLRECFLYEYNGSPCRVFEVDVIDEIEKDPDSRKDRYYTNKVRIMRMVPVEKLMEEMNIGHNCTGYCNSGDDNIGDNNSGYGNMGSKNSGSFNIGDVNSGSFNAGDCNVGEGNVGYYNSGERNNGNHNAGCCNNGDYNAGDFNCGNYNSGAFCTGETPFMLFNQPSPITRDEWMNSEARDILILMPKKSTKWNNSMGLTEKEFQAQPIYGGDEQLDGPTVPHYDKSDRQIWWDKLPQDKKDIVFAIPGFDKEIFEECTGIQVG</sequence>
<proteinExistence type="predicted"/>
<dbReference type="Proteomes" id="UP000182584">
    <property type="component" value="Unassembled WGS sequence"/>
</dbReference>
<dbReference type="InterPro" id="IPR002989">
    <property type="entry name" value="Mycobac_pentapep"/>
</dbReference>
<dbReference type="eggNOG" id="COG5651">
    <property type="taxonomic scope" value="Bacteria"/>
</dbReference>
<gene>
    <name evidence="1" type="ORF">SAMN04487884_12263</name>
</gene>
<reference evidence="1 2" key="1">
    <citation type="submission" date="2016-10" db="EMBL/GenBank/DDBJ databases">
        <authorList>
            <person name="de Groot N.N."/>
        </authorList>
    </citation>
    <scope>NUCLEOTIDE SEQUENCE [LARGE SCALE GENOMIC DNA]</scope>
    <source>
        <strain evidence="1 2">AR40</strain>
    </source>
</reference>
<accession>A0A1H9VBT1</accession>
<dbReference type="RefSeq" id="WP_027205497.1">
    <property type="nucleotide sequence ID" value="NZ_FOGJ01000022.1"/>
</dbReference>
<evidence type="ECO:0000313" key="2">
    <source>
        <dbReference type="Proteomes" id="UP000182584"/>
    </source>
</evidence>
<name>A0A1H9VBT1_BUTFI</name>
<dbReference type="GO" id="GO:0052572">
    <property type="term" value="P:response to host immune response"/>
    <property type="evidence" value="ECO:0007669"/>
    <property type="project" value="TreeGrafter"/>
</dbReference>
<dbReference type="OrthoDB" id="9812966at2"/>
<dbReference type="PANTHER" id="PTHR46766:SF1">
    <property type="entry name" value="GLUTAMINE-RICH PROTEIN 2"/>
    <property type="match status" value="1"/>
</dbReference>
<evidence type="ECO:0000313" key="1">
    <source>
        <dbReference type="EMBL" id="SES19216.1"/>
    </source>
</evidence>
<dbReference type="AlphaFoldDB" id="A0A1H9VBT1"/>
<organism evidence="1 2">
    <name type="scientific">Butyrivibrio fibrisolvens</name>
    <dbReference type="NCBI Taxonomy" id="831"/>
    <lineage>
        <taxon>Bacteria</taxon>
        <taxon>Bacillati</taxon>
        <taxon>Bacillota</taxon>
        <taxon>Clostridia</taxon>
        <taxon>Lachnospirales</taxon>
        <taxon>Lachnospiraceae</taxon>
        <taxon>Butyrivibrio</taxon>
    </lineage>
</organism>
<dbReference type="EMBL" id="FOGJ01000022">
    <property type="protein sequence ID" value="SES19216.1"/>
    <property type="molecule type" value="Genomic_DNA"/>
</dbReference>